<sequence length="297" mass="33565">MDVKSSFNLEIWIVAPNTRGRGYCLSKVVDADFTKPPSALIKLWMLTSPSLQADFNIQVCSNQDLLEMFGKHEASKCCLLTVCYHSPGSDPPDIPDWDFTTGQSVEAPFTPSMPCPSIAEPSLQTQTQSADHGYLANPNPSNEHVGVDEEWLYIELGSQPPKPPNPKPSTKQRQPECSQSDTCYDEDTDDESSSDEDNEVEDIDDIVKDKEPARMPDADYDMKDPPMAIKRNPYPHEECHSTRRAGVLIDWLKEDGKLGVTELQRRLKDSHKILVPYRRVYLGKQLTMDQFYGPWDI</sequence>
<feature type="region of interest" description="Disordered" evidence="1">
    <location>
        <begin position="156"/>
        <end position="226"/>
    </location>
</feature>
<dbReference type="Proteomes" id="UP000823388">
    <property type="component" value="Chromosome 8N"/>
</dbReference>
<reference evidence="2" key="1">
    <citation type="submission" date="2020-05" db="EMBL/GenBank/DDBJ databases">
        <title>WGS assembly of Panicum virgatum.</title>
        <authorList>
            <person name="Lovell J.T."/>
            <person name="Jenkins J."/>
            <person name="Shu S."/>
            <person name="Juenger T.E."/>
            <person name="Schmutz J."/>
        </authorList>
    </citation>
    <scope>NUCLEOTIDE SEQUENCE</scope>
    <source>
        <strain evidence="2">AP13</strain>
    </source>
</reference>
<dbReference type="AlphaFoldDB" id="A0A8T0P988"/>
<dbReference type="EMBL" id="CM029052">
    <property type="protein sequence ID" value="KAG2556722.1"/>
    <property type="molecule type" value="Genomic_DNA"/>
</dbReference>
<evidence type="ECO:0000256" key="1">
    <source>
        <dbReference type="SAM" id="MobiDB-lite"/>
    </source>
</evidence>
<accession>A0A8T0P988</accession>
<evidence type="ECO:0000313" key="3">
    <source>
        <dbReference type="Proteomes" id="UP000823388"/>
    </source>
</evidence>
<gene>
    <name evidence="2" type="ORF">PVAP13_8NG185401</name>
</gene>
<comment type="caution">
    <text evidence="2">The sequence shown here is derived from an EMBL/GenBank/DDBJ whole genome shotgun (WGS) entry which is preliminary data.</text>
</comment>
<feature type="compositionally biased region" description="Basic and acidic residues" evidence="1">
    <location>
        <begin position="205"/>
        <end position="224"/>
    </location>
</feature>
<evidence type="ECO:0000313" key="2">
    <source>
        <dbReference type="EMBL" id="KAG2556722.1"/>
    </source>
</evidence>
<keyword evidence="3" id="KW-1185">Reference proteome</keyword>
<feature type="compositionally biased region" description="Acidic residues" evidence="1">
    <location>
        <begin position="183"/>
        <end position="204"/>
    </location>
</feature>
<organism evidence="2 3">
    <name type="scientific">Panicum virgatum</name>
    <name type="common">Blackwell switchgrass</name>
    <dbReference type="NCBI Taxonomy" id="38727"/>
    <lineage>
        <taxon>Eukaryota</taxon>
        <taxon>Viridiplantae</taxon>
        <taxon>Streptophyta</taxon>
        <taxon>Embryophyta</taxon>
        <taxon>Tracheophyta</taxon>
        <taxon>Spermatophyta</taxon>
        <taxon>Magnoliopsida</taxon>
        <taxon>Liliopsida</taxon>
        <taxon>Poales</taxon>
        <taxon>Poaceae</taxon>
        <taxon>PACMAD clade</taxon>
        <taxon>Panicoideae</taxon>
        <taxon>Panicodae</taxon>
        <taxon>Paniceae</taxon>
        <taxon>Panicinae</taxon>
        <taxon>Panicum</taxon>
        <taxon>Panicum sect. Hiantes</taxon>
    </lineage>
</organism>
<protein>
    <submittedName>
        <fullName evidence="2">Uncharacterized protein</fullName>
    </submittedName>
</protein>
<feature type="region of interest" description="Disordered" evidence="1">
    <location>
        <begin position="101"/>
        <end position="143"/>
    </location>
</feature>
<feature type="non-terminal residue" evidence="2">
    <location>
        <position position="297"/>
    </location>
</feature>
<name>A0A8T0P988_PANVG</name>
<proteinExistence type="predicted"/>
<feature type="compositionally biased region" description="Polar residues" evidence="1">
    <location>
        <begin position="169"/>
        <end position="179"/>
    </location>
</feature>